<evidence type="ECO:0000313" key="3">
    <source>
        <dbReference type="Proteomes" id="UP000741282"/>
    </source>
</evidence>
<dbReference type="Proteomes" id="UP000741282">
    <property type="component" value="Unassembled WGS sequence"/>
</dbReference>
<evidence type="ECO:0008006" key="4">
    <source>
        <dbReference type="Google" id="ProtNLM"/>
    </source>
</evidence>
<feature type="transmembrane region" description="Helical" evidence="1">
    <location>
        <begin position="178"/>
        <end position="197"/>
    </location>
</feature>
<dbReference type="Gene3D" id="2.60.40.680">
    <property type="match status" value="1"/>
</dbReference>
<evidence type="ECO:0000313" key="2">
    <source>
        <dbReference type="EMBL" id="MCA9376992.1"/>
    </source>
</evidence>
<dbReference type="EMBL" id="JAGQLN010000013">
    <property type="protein sequence ID" value="MCA9376992.1"/>
    <property type="molecule type" value="Genomic_DNA"/>
</dbReference>
<dbReference type="InterPro" id="IPR008965">
    <property type="entry name" value="CBM2/CBM3_carb-bd_dom_sf"/>
</dbReference>
<sequence length="221" mass="23415">MKILTTPVFLSKVAVVMFLLLFSPLQSVYAGAAINLSPATGTFSQNIFIDVVVNNTGDPVVGFDIDLIYTGPVEFSSYSAGTLGCGTLVVNKTTSGRLSILCLASVQSDGKLPNSGTIAKLVFRTTGNGTVSMTMQNADDSVVVDSLVGGNYTISNYVPSGTSYTTTTLPQASFLDDYPAVAGMALLMIGAGTLAVFRRYDRFNKEEAYNTVSMSDKVKNY</sequence>
<proteinExistence type="predicted"/>
<reference evidence="2" key="2">
    <citation type="journal article" date="2021" name="Microbiome">
        <title>Successional dynamics and alternative stable states in a saline activated sludge microbial community over 9 years.</title>
        <authorList>
            <person name="Wang Y."/>
            <person name="Ye J."/>
            <person name="Ju F."/>
            <person name="Liu L."/>
            <person name="Boyd J.A."/>
            <person name="Deng Y."/>
            <person name="Parks D.H."/>
            <person name="Jiang X."/>
            <person name="Yin X."/>
            <person name="Woodcroft B.J."/>
            <person name="Tyson G.W."/>
            <person name="Hugenholtz P."/>
            <person name="Polz M.F."/>
            <person name="Zhang T."/>
        </authorList>
    </citation>
    <scope>NUCLEOTIDE SEQUENCE</scope>
    <source>
        <strain evidence="2">HKST-UBA17</strain>
    </source>
</reference>
<name>A0A955I381_9BACT</name>
<reference evidence="2" key="1">
    <citation type="submission" date="2020-04" db="EMBL/GenBank/DDBJ databases">
        <authorList>
            <person name="Zhang T."/>
        </authorList>
    </citation>
    <scope>NUCLEOTIDE SEQUENCE</scope>
    <source>
        <strain evidence="2">HKST-UBA17</strain>
    </source>
</reference>
<comment type="caution">
    <text evidence="2">The sequence shown here is derived from an EMBL/GenBank/DDBJ whole genome shotgun (WGS) entry which is preliminary data.</text>
</comment>
<keyword evidence="1" id="KW-0812">Transmembrane</keyword>
<dbReference type="AlphaFoldDB" id="A0A955I381"/>
<dbReference type="GO" id="GO:0030246">
    <property type="term" value="F:carbohydrate binding"/>
    <property type="evidence" value="ECO:0007669"/>
    <property type="project" value="InterPro"/>
</dbReference>
<protein>
    <recommendedName>
        <fullName evidence="4">Cohesin domain-containing protein</fullName>
    </recommendedName>
</protein>
<keyword evidence="1" id="KW-1133">Transmembrane helix</keyword>
<accession>A0A955I381</accession>
<gene>
    <name evidence="2" type="ORF">KC685_03675</name>
</gene>
<organism evidence="2 3">
    <name type="scientific">Candidatus Dojkabacteria bacterium</name>
    <dbReference type="NCBI Taxonomy" id="2099670"/>
    <lineage>
        <taxon>Bacteria</taxon>
        <taxon>Candidatus Dojkabacteria</taxon>
    </lineage>
</organism>
<evidence type="ECO:0000256" key="1">
    <source>
        <dbReference type="SAM" id="Phobius"/>
    </source>
</evidence>
<keyword evidence="1" id="KW-0472">Membrane</keyword>
<dbReference type="SUPFAM" id="SSF49384">
    <property type="entry name" value="Carbohydrate-binding domain"/>
    <property type="match status" value="1"/>
</dbReference>